<protein>
    <submittedName>
        <fullName evidence="2">Pkinase domain-containing protein</fullName>
    </submittedName>
</protein>
<keyword evidence="3" id="KW-1185">Reference proteome</keyword>
<dbReference type="STRING" id="983506.L8X525"/>
<dbReference type="SUPFAM" id="SSF56112">
    <property type="entry name" value="Protein kinase-like (PK-like)"/>
    <property type="match status" value="1"/>
</dbReference>
<dbReference type="InterPro" id="IPR011009">
    <property type="entry name" value="Kinase-like_dom_sf"/>
</dbReference>
<dbReference type="EMBL" id="AFRT01000084">
    <property type="protein sequence ID" value="ELU45411.1"/>
    <property type="molecule type" value="Genomic_DNA"/>
</dbReference>
<sequence>MHSINQNPDPIIWVEDLSQSGTFEKVTKYYTSGKRYASESHLSTTLQKTIVSLSITEVVMLGSLDLNVRLYILQSRASNRSSVTLPVCSSEYVSVQYKGTDNMRDLYFHNDRLSSGTFGVVYKTYAHHEEPGRLREFIISGSDMTIATWIIILAPVLVMELAEYGDLQEYLKTHGPLSESLTRHIAWQVYQAVAPELNSLSSRARQSRRWSDILENILWNAKVSQHSMSPMCVLTGALVISYVAPEILQGAAGYGQMVDIYSLGVIFLFCMTGKWVLDYEALAILEVAGVSEDCKYFMRGGEYFTDMLHRYRFTAPVCAAATTGSHFGKRCTSASLVSWGIVHKVS</sequence>
<comment type="caution">
    <text evidence="2">The sequence shown here is derived from an EMBL/GenBank/DDBJ whole genome shotgun (WGS) entry which is preliminary data.</text>
</comment>
<evidence type="ECO:0000313" key="2">
    <source>
        <dbReference type="EMBL" id="ELU45411.1"/>
    </source>
</evidence>
<feature type="domain" description="Protein kinase" evidence="1">
    <location>
        <begin position="107"/>
        <end position="322"/>
    </location>
</feature>
<dbReference type="SMART" id="SM00220">
    <property type="entry name" value="S_TKc"/>
    <property type="match status" value="1"/>
</dbReference>
<dbReference type="GO" id="GO:0004672">
    <property type="term" value="F:protein kinase activity"/>
    <property type="evidence" value="ECO:0007669"/>
    <property type="project" value="InterPro"/>
</dbReference>
<dbReference type="Proteomes" id="UP000011668">
    <property type="component" value="Unassembled WGS sequence"/>
</dbReference>
<dbReference type="Gene3D" id="1.10.510.10">
    <property type="entry name" value="Transferase(Phosphotransferase) domain 1"/>
    <property type="match status" value="2"/>
</dbReference>
<reference evidence="2 3" key="1">
    <citation type="journal article" date="2013" name="Nat. Commun.">
        <title>The evolution and pathogenic mechanisms of the rice sheath blight pathogen.</title>
        <authorList>
            <person name="Zheng A."/>
            <person name="Lin R."/>
            <person name="Xu L."/>
            <person name="Qin P."/>
            <person name="Tang C."/>
            <person name="Ai P."/>
            <person name="Zhang D."/>
            <person name="Liu Y."/>
            <person name="Sun Z."/>
            <person name="Feng H."/>
            <person name="Wang Y."/>
            <person name="Chen Y."/>
            <person name="Liang X."/>
            <person name="Fu R."/>
            <person name="Li Q."/>
            <person name="Zhang J."/>
            <person name="Yu X."/>
            <person name="Xie Z."/>
            <person name="Ding L."/>
            <person name="Guan P."/>
            <person name="Tang J."/>
            <person name="Liang Y."/>
            <person name="Wang S."/>
            <person name="Deng Q."/>
            <person name="Li S."/>
            <person name="Zhu J."/>
            <person name="Wang L."/>
            <person name="Liu H."/>
            <person name="Li P."/>
        </authorList>
    </citation>
    <scope>NUCLEOTIDE SEQUENCE [LARGE SCALE GENOMIC DNA]</scope>
    <source>
        <strain evidence="3">AG-1 IA</strain>
    </source>
</reference>
<accession>L8X525</accession>
<keyword evidence="2" id="KW-0418">Kinase</keyword>
<name>L8X525_THACA</name>
<dbReference type="HOGENOM" id="CLU_802104_0_0_1"/>
<gene>
    <name evidence="2" type="ORF">AG1IA_00551</name>
</gene>
<dbReference type="GO" id="GO:0005524">
    <property type="term" value="F:ATP binding"/>
    <property type="evidence" value="ECO:0007669"/>
    <property type="project" value="InterPro"/>
</dbReference>
<organism evidence="2 3">
    <name type="scientific">Thanatephorus cucumeris (strain AG1-IA)</name>
    <name type="common">Rice sheath blight fungus</name>
    <name type="synonym">Rhizoctonia solani</name>
    <dbReference type="NCBI Taxonomy" id="983506"/>
    <lineage>
        <taxon>Eukaryota</taxon>
        <taxon>Fungi</taxon>
        <taxon>Dikarya</taxon>
        <taxon>Basidiomycota</taxon>
        <taxon>Agaricomycotina</taxon>
        <taxon>Agaricomycetes</taxon>
        <taxon>Cantharellales</taxon>
        <taxon>Ceratobasidiaceae</taxon>
        <taxon>Rhizoctonia</taxon>
        <taxon>Rhizoctonia solani AG-1</taxon>
    </lineage>
</organism>
<evidence type="ECO:0000313" key="3">
    <source>
        <dbReference type="Proteomes" id="UP000011668"/>
    </source>
</evidence>
<proteinExistence type="predicted"/>
<dbReference type="InterPro" id="IPR000719">
    <property type="entry name" value="Prot_kinase_dom"/>
</dbReference>
<dbReference type="GO" id="GO:0005634">
    <property type="term" value="C:nucleus"/>
    <property type="evidence" value="ECO:0007669"/>
    <property type="project" value="TreeGrafter"/>
</dbReference>
<dbReference type="OrthoDB" id="10252171at2759"/>
<dbReference type="AlphaFoldDB" id="L8X525"/>
<keyword evidence="2" id="KW-0808">Transferase</keyword>
<evidence type="ECO:0000259" key="1">
    <source>
        <dbReference type="SMART" id="SM00220"/>
    </source>
</evidence>
<dbReference type="PANTHER" id="PTHR24345">
    <property type="entry name" value="SERINE/THREONINE-PROTEIN KINASE PLK"/>
    <property type="match status" value="1"/>
</dbReference>